<evidence type="ECO:0000259" key="5">
    <source>
        <dbReference type="PROSITE" id="PS50106"/>
    </source>
</evidence>
<comment type="similarity">
    <text evidence="1">Belongs to the peptidase S1C family.</text>
</comment>
<feature type="signal peptide" evidence="4">
    <location>
        <begin position="1"/>
        <end position="24"/>
    </location>
</feature>
<dbReference type="Pfam" id="PF13365">
    <property type="entry name" value="Trypsin_2"/>
    <property type="match status" value="1"/>
</dbReference>
<dbReference type="AlphaFoldDB" id="A0A6J4VJK3"/>
<proteinExistence type="inferred from homology"/>
<dbReference type="InterPro" id="IPR001478">
    <property type="entry name" value="PDZ"/>
</dbReference>
<name>A0A6J4VJK3_9BACT</name>
<dbReference type="Gene3D" id="2.30.42.10">
    <property type="match status" value="1"/>
</dbReference>
<organism evidence="6">
    <name type="scientific">uncultured Thermomicrobiales bacterium</name>
    <dbReference type="NCBI Taxonomy" id="1645740"/>
    <lineage>
        <taxon>Bacteria</taxon>
        <taxon>Pseudomonadati</taxon>
        <taxon>Thermomicrobiota</taxon>
        <taxon>Thermomicrobia</taxon>
        <taxon>Thermomicrobiales</taxon>
        <taxon>environmental samples</taxon>
    </lineage>
</organism>
<dbReference type="PROSITE" id="PS51257">
    <property type="entry name" value="PROKAR_LIPOPROTEIN"/>
    <property type="match status" value="1"/>
</dbReference>
<dbReference type="PROSITE" id="PS50106">
    <property type="entry name" value="PDZ"/>
    <property type="match status" value="1"/>
</dbReference>
<dbReference type="InterPro" id="IPR001940">
    <property type="entry name" value="Peptidase_S1C"/>
</dbReference>
<feature type="domain" description="PDZ" evidence="5">
    <location>
        <begin position="279"/>
        <end position="348"/>
    </location>
</feature>
<dbReference type="SUPFAM" id="SSF50156">
    <property type="entry name" value="PDZ domain-like"/>
    <property type="match status" value="1"/>
</dbReference>
<dbReference type="GO" id="GO:0006508">
    <property type="term" value="P:proteolysis"/>
    <property type="evidence" value="ECO:0007669"/>
    <property type="project" value="UniProtKB-KW"/>
</dbReference>
<evidence type="ECO:0000256" key="3">
    <source>
        <dbReference type="ARBA" id="ARBA00022801"/>
    </source>
</evidence>
<protein>
    <submittedName>
        <fullName evidence="6">HtrA protease/chaperone protein</fullName>
    </submittedName>
</protein>
<dbReference type="PANTHER" id="PTHR43343:SF3">
    <property type="entry name" value="PROTEASE DO-LIKE 8, CHLOROPLASTIC"/>
    <property type="match status" value="1"/>
</dbReference>
<dbReference type="InterPro" id="IPR036034">
    <property type="entry name" value="PDZ_sf"/>
</dbReference>
<sequence length="390" mass="39830">MRTPVGLVFVGVALGLAGCGPELAQAPPPPTPTPVPFAAPADGGGAPPTAAPANAPAIATVAVEQQAPAPRLPVVDLASVVERVKPAVVTVVNQRQVGDLFEQREREAGRGTGFVIDEAGHVVTNEHVVRGGDAFQVILSDGTVRPAELVGADPLSDLAVVRIEGEAPAVVAFGDSEALRQGQPVLAIGSPLGDFTGTVTDGIVSALNRDFPGAAGQGEVAYTNLIQHNAAINPGNSGGPLFDLDGRVIGVNTLGIPQTQAGVPAQGLFFAIPSNTVSRIALQIINEGRVAYPYLGGNFVEVVPEAARVYDLPVDYGAFVQTVVPGGPADDAGIAPGDIIVAIGGQPIDADTAFTEALFASAPGEAATVEFVRGDERRSVEVQLEERRNP</sequence>
<evidence type="ECO:0000256" key="2">
    <source>
        <dbReference type="ARBA" id="ARBA00022670"/>
    </source>
</evidence>
<gene>
    <name evidence="6" type="ORF">AVDCRST_MAG59-4645</name>
</gene>
<keyword evidence="3" id="KW-0378">Hydrolase</keyword>
<accession>A0A6J4VJK3</accession>
<dbReference type="Gene3D" id="2.40.10.10">
    <property type="entry name" value="Trypsin-like serine proteases"/>
    <property type="match status" value="2"/>
</dbReference>
<keyword evidence="4" id="KW-0732">Signal</keyword>
<dbReference type="InterPro" id="IPR009003">
    <property type="entry name" value="Peptidase_S1_PA"/>
</dbReference>
<dbReference type="GO" id="GO:0004252">
    <property type="term" value="F:serine-type endopeptidase activity"/>
    <property type="evidence" value="ECO:0007669"/>
    <property type="project" value="InterPro"/>
</dbReference>
<dbReference type="InterPro" id="IPR051201">
    <property type="entry name" value="Chloro_Bact_Ser_Proteases"/>
</dbReference>
<dbReference type="SMART" id="SM00228">
    <property type="entry name" value="PDZ"/>
    <property type="match status" value="1"/>
</dbReference>
<dbReference type="CDD" id="cd06779">
    <property type="entry name" value="cpPDZ_Deg_HtrA-like"/>
    <property type="match status" value="1"/>
</dbReference>
<dbReference type="PRINTS" id="PR00834">
    <property type="entry name" value="PROTEASES2C"/>
</dbReference>
<keyword evidence="2 6" id="KW-0645">Protease</keyword>
<dbReference type="Pfam" id="PF13180">
    <property type="entry name" value="PDZ_2"/>
    <property type="match status" value="1"/>
</dbReference>
<evidence type="ECO:0000313" key="6">
    <source>
        <dbReference type="EMBL" id="CAA9580255.1"/>
    </source>
</evidence>
<dbReference type="EMBL" id="CADCWF010000339">
    <property type="protein sequence ID" value="CAA9580255.1"/>
    <property type="molecule type" value="Genomic_DNA"/>
</dbReference>
<dbReference type="PANTHER" id="PTHR43343">
    <property type="entry name" value="PEPTIDASE S12"/>
    <property type="match status" value="1"/>
</dbReference>
<reference evidence="6" key="1">
    <citation type="submission" date="2020-02" db="EMBL/GenBank/DDBJ databases">
        <authorList>
            <person name="Meier V. D."/>
        </authorList>
    </citation>
    <scope>NUCLEOTIDE SEQUENCE</scope>
    <source>
        <strain evidence="6">AVDCRST_MAG59</strain>
    </source>
</reference>
<dbReference type="SUPFAM" id="SSF50494">
    <property type="entry name" value="Trypsin-like serine proteases"/>
    <property type="match status" value="1"/>
</dbReference>
<dbReference type="InterPro" id="IPR043504">
    <property type="entry name" value="Peptidase_S1_PA_chymotrypsin"/>
</dbReference>
<feature type="chain" id="PRO_5027013226" evidence="4">
    <location>
        <begin position="25"/>
        <end position="390"/>
    </location>
</feature>
<evidence type="ECO:0000256" key="1">
    <source>
        <dbReference type="ARBA" id="ARBA00010541"/>
    </source>
</evidence>
<evidence type="ECO:0000256" key="4">
    <source>
        <dbReference type="SAM" id="SignalP"/>
    </source>
</evidence>